<evidence type="ECO:0000259" key="9">
    <source>
        <dbReference type="Pfam" id="PF01494"/>
    </source>
</evidence>
<evidence type="ECO:0000256" key="7">
    <source>
        <dbReference type="SAM" id="Coils"/>
    </source>
</evidence>
<gene>
    <name evidence="11" type="ORF">CTEN210_02703</name>
</gene>
<accession>A0AAD3CK34</accession>
<evidence type="ECO:0000313" key="12">
    <source>
        <dbReference type="Proteomes" id="UP001054902"/>
    </source>
</evidence>
<dbReference type="GO" id="GO:0004502">
    <property type="term" value="F:kynurenine 3-monooxygenase activity"/>
    <property type="evidence" value="ECO:0007669"/>
    <property type="project" value="TreeGrafter"/>
</dbReference>
<keyword evidence="12" id="KW-1185">Reference proteome</keyword>
<keyword evidence="3" id="KW-0274">FAD</keyword>
<evidence type="ECO:0000256" key="3">
    <source>
        <dbReference type="ARBA" id="ARBA00022827"/>
    </source>
</evidence>
<evidence type="ECO:0000313" key="11">
    <source>
        <dbReference type="EMBL" id="GFH46229.1"/>
    </source>
</evidence>
<dbReference type="AlphaFoldDB" id="A0AAD3CK34"/>
<evidence type="ECO:0000256" key="5">
    <source>
        <dbReference type="ARBA" id="ARBA00023002"/>
    </source>
</evidence>
<dbReference type="Pfam" id="PF01494">
    <property type="entry name" value="FAD_binding_3"/>
    <property type="match status" value="1"/>
</dbReference>
<evidence type="ECO:0000259" key="10">
    <source>
        <dbReference type="Pfam" id="PF08588"/>
    </source>
</evidence>
<dbReference type="InterPro" id="IPR036188">
    <property type="entry name" value="FAD/NAD-bd_sf"/>
</dbReference>
<keyword evidence="2" id="KW-0285">Flavoprotein</keyword>
<dbReference type="Pfam" id="PF08588">
    <property type="entry name" value="Duc1"/>
    <property type="match status" value="1"/>
</dbReference>
<dbReference type="InterPro" id="IPR013897">
    <property type="entry name" value="Duc1"/>
</dbReference>
<keyword evidence="5" id="KW-0560">Oxidoreductase</keyword>
<dbReference type="GO" id="GO:0071949">
    <property type="term" value="F:FAD binding"/>
    <property type="evidence" value="ECO:0007669"/>
    <property type="project" value="InterPro"/>
</dbReference>
<organism evidence="11 12">
    <name type="scientific">Chaetoceros tenuissimus</name>
    <dbReference type="NCBI Taxonomy" id="426638"/>
    <lineage>
        <taxon>Eukaryota</taxon>
        <taxon>Sar</taxon>
        <taxon>Stramenopiles</taxon>
        <taxon>Ochrophyta</taxon>
        <taxon>Bacillariophyta</taxon>
        <taxon>Coscinodiscophyceae</taxon>
        <taxon>Chaetocerotophycidae</taxon>
        <taxon>Chaetocerotales</taxon>
        <taxon>Chaetocerotaceae</taxon>
        <taxon>Chaetoceros</taxon>
    </lineage>
</organism>
<evidence type="ECO:0000256" key="8">
    <source>
        <dbReference type="SAM" id="Phobius"/>
    </source>
</evidence>
<feature type="coiled-coil region" evidence="7">
    <location>
        <begin position="681"/>
        <end position="708"/>
    </location>
</feature>
<dbReference type="SUPFAM" id="SSF51905">
    <property type="entry name" value="FAD/NAD(P)-binding domain"/>
    <property type="match status" value="1"/>
</dbReference>
<sequence>MFCSCIYDVINKWYENDDDDSENVILLEDEIKHANLELDTPGPLPPLDTSKWNHPIYISAHPCVSLLDLDENQSLPLAKPIPFETDLFKGAVFFRMKEAPSKEDKLHSQYFKGRKRFYQVIVQGQFKEELNMNDIMIGDYYSKPMANIPRGRIGSAFMKMYERFMEVLSPGIVIDLVSPKPKILTSFGGVQTMRVDRLGEEPKLTGALGNIKEDTSLLLGTKFSGNIQKRRKYLSNPDKASKYTVNPNHVYSFELYDHSMDFGTYYQHILGGRKIDMVMSMNGQALAVALFTRDKRCIYKFPVWHERLIGDMLSKHDLSKANSERKEKFLEKRKRLLCAALILSRNKKAAKYGSPPIQYEVTLIDKFQDFGSMPKNLLSRSFRSWMIGLSTHGLDAIRELPELFEHYVKGEGVLMEEYNIFFGAKKFTYEITAKDMKRMKQNRTENYMVDRNFIVAALARYLKDKYEHDDCYTPMYHSSCQYVDYDNRQVLVRKCGSNNMYTKEEKYVPYDLLIGCDGLRSIVRETLIRRHNDFHCKVSDTFEDFKAVHVEKPATLSSKGGITFLPNVFKHCQGMLFSETESMLNIAVGCPRNKFQDLDEELKNDDYKVVAKYLRENFKAFELVDYNDFAKQWVGQRWNQTGVVHCNRYHSKAMSVIIMGDAAHATSPSLAMGMNTALRDAQVLHQLLNEHEDNLDIVLEEFSRARVKEGNSLTSLSSNLYCLDPTTQLLEIVHIFVRSILANIFPMTILPHPMTKVGLRDVTLSEVFDLGKRIGIIDKHLAINERIKRQFFEQSNGMTKPRDGKVIRIALKAVFAAAIISAIALVFVWIFVWRYDQNRNEPSVE</sequence>
<evidence type="ECO:0000256" key="1">
    <source>
        <dbReference type="ARBA" id="ARBA00001974"/>
    </source>
</evidence>
<comment type="cofactor">
    <cofactor evidence="1">
        <name>FAD</name>
        <dbReference type="ChEBI" id="CHEBI:57692"/>
    </cofactor>
</comment>
<keyword evidence="6" id="KW-0503">Monooxygenase</keyword>
<dbReference type="Gene3D" id="3.50.50.60">
    <property type="entry name" value="FAD/NAD(P)-binding domain"/>
    <property type="match status" value="1"/>
</dbReference>
<protein>
    <submittedName>
        <fullName evidence="11">FAD/NAD(P)-binding domain-containing protein</fullName>
    </submittedName>
</protein>
<evidence type="ECO:0000256" key="4">
    <source>
        <dbReference type="ARBA" id="ARBA00022857"/>
    </source>
</evidence>
<evidence type="ECO:0000256" key="2">
    <source>
        <dbReference type="ARBA" id="ARBA00022630"/>
    </source>
</evidence>
<feature type="domain" description="Domain of unknown function at the cortex 1" evidence="10">
    <location>
        <begin position="79"/>
        <end position="296"/>
    </location>
</feature>
<reference evidence="11 12" key="1">
    <citation type="journal article" date="2021" name="Sci. Rep.">
        <title>The genome of the diatom Chaetoceros tenuissimus carries an ancient integrated fragment of an extant virus.</title>
        <authorList>
            <person name="Hongo Y."/>
            <person name="Kimura K."/>
            <person name="Takaki Y."/>
            <person name="Yoshida Y."/>
            <person name="Baba S."/>
            <person name="Kobayashi G."/>
            <person name="Nagasaki K."/>
            <person name="Hano T."/>
            <person name="Tomaru Y."/>
        </authorList>
    </citation>
    <scope>NUCLEOTIDE SEQUENCE [LARGE SCALE GENOMIC DNA]</scope>
    <source>
        <strain evidence="11 12">NIES-3715</strain>
    </source>
</reference>
<comment type="caution">
    <text evidence="11">The sequence shown here is derived from an EMBL/GenBank/DDBJ whole genome shotgun (WGS) entry which is preliminary data.</text>
</comment>
<keyword evidence="8" id="KW-1133">Transmembrane helix</keyword>
<keyword evidence="8" id="KW-0472">Membrane</keyword>
<dbReference type="Proteomes" id="UP001054902">
    <property type="component" value="Unassembled WGS sequence"/>
</dbReference>
<keyword evidence="4" id="KW-0521">NADP</keyword>
<dbReference type="InterPro" id="IPR002938">
    <property type="entry name" value="FAD-bd"/>
</dbReference>
<keyword evidence="8" id="KW-0812">Transmembrane</keyword>
<name>A0AAD3CK34_9STRA</name>
<evidence type="ECO:0000256" key="6">
    <source>
        <dbReference type="ARBA" id="ARBA00023033"/>
    </source>
</evidence>
<dbReference type="EMBL" id="BLLK01000022">
    <property type="protein sequence ID" value="GFH46229.1"/>
    <property type="molecule type" value="Genomic_DNA"/>
</dbReference>
<dbReference type="PANTHER" id="PTHR46028">
    <property type="entry name" value="KYNURENINE 3-MONOOXYGENASE"/>
    <property type="match status" value="1"/>
</dbReference>
<keyword evidence="7" id="KW-0175">Coiled coil</keyword>
<dbReference type="PANTHER" id="PTHR46028:SF2">
    <property type="entry name" value="KYNURENINE 3-MONOOXYGENASE"/>
    <property type="match status" value="1"/>
</dbReference>
<dbReference type="GO" id="GO:0070189">
    <property type="term" value="P:kynurenine metabolic process"/>
    <property type="evidence" value="ECO:0007669"/>
    <property type="project" value="TreeGrafter"/>
</dbReference>
<proteinExistence type="predicted"/>
<dbReference type="PRINTS" id="PR00420">
    <property type="entry name" value="RNGMNOXGNASE"/>
</dbReference>
<feature type="transmembrane region" description="Helical" evidence="8">
    <location>
        <begin position="809"/>
        <end position="832"/>
    </location>
</feature>
<feature type="domain" description="FAD-binding" evidence="9">
    <location>
        <begin position="504"/>
        <end position="690"/>
    </location>
</feature>